<feature type="region of interest" description="Disordered" evidence="2">
    <location>
        <begin position="1"/>
        <end position="37"/>
    </location>
</feature>
<feature type="compositionally biased region" description="Basic and acidic residues" evidence="2">
    <location>
        <begin position="536"/>
        <end position="558"/>
    </location>
</feature>
<feature type="compositionally biased region" description="Basic and acidic residues" evidence="2">
    <location>
        <begin position="444"/>
        <end position="467"/>
    </location>
</feature>
<gene>
    <name evidence="5" type="primary">LOC117639612</name>
</gene>
<sequence>MGDPNQFGSPFTAQPFFTDSQNTAASQGQAQATSSIFPSAGANSGFSGFNNSAEASGAIRQDLALPQAPSNVFSNPVPKSLFGISSSNNEPTPSIFGGSSFSKPSESVFAPSARQSIFGGNASANAQSLNAQKIESGGTTSFFGRTQTNSGVPPPKAPEVVSSAAGSIFGGSFSSLQATSFQQNPISSLSSQTVESTSTPKQSIFGGAYSRREEPSAKSGFPLGTEKDHKANDNLFSSGAPKVSFDNIASSASSEKAHLFSSSKSAFGRFTNTGIVTSTLSHRSQSGNPFSVNDTDEGKDEETCTDNLAPDQASGWVPDSLEGSDQDRFSEKSKNTSRESRLVRVKRGVFGKALADVAKSSSQNEEMRSIICHPADGELPDSSVLKDHFQQYGTPRVSVNKEKRFVVATFKSHEEAEKAKNGPQVIDGVQYKFFWRNMPKPRRKSADNEEKQKPVEERKRIARRSDMDIDDDVREELAAISGIDYLMPHEASSKRKAVSGREARKKSRSLVKSEGVDSEGREVQDEPAKRLTSRTEGSRDIRSRTAKISKETRTEEKSTLQSRIGSSDRLFAKKSKDDSAEIKQEKLEHNNQVNSAITSAITSELMASLKQQATSSEEKLRLLDIRDKLIRHLQPKQYDISKAVKTVGTCPDMCPEKERLLRETRRQISQYEMSSSKTSEMDPNLMVKQYSRSSADQEEPLPHDLRPPAVLTMTMNYLMHTIMNQGDDPGENLGEWYHFLWDRLRGIRKEITQQELCDVDAVSLVEQCARFHIHCGARLVAEDMSVFDDRINTENLTKCLQTLKHMYCDLWMNNSITCPNEPEFISYFLLLNLNNGTIMWEMEQLREEVLKSPEIGFVASMYNSLSSNNFIRFFRSVRKASYLNSCLCIRYFHQVRAKALKTYIKALAKIRPVQYPLGSLVEELGFENADHAATFCGHYGLQVDNASADTACVVLTHETFENPTFALPPEREFRLAESKKIGSVGEVVYGGALPPRLYVNHTVHESFDENGFLLRSAFDAKDQIPTGIEIQEEEEKENVCTEVMDNRPTQVETVMSSANDNYDAKCEKSVPQTSTSSFGGFGNTKLLFPPSFTNPQPAISKSFNAPSNQMFKASFNFLQVPSERHEKSNMGQVPGMPDPLKQANIQRLEEARAKLEAEKKAQAAELEKCINSSSEIQMQDLLQSGIKEAATEIALLEWKAAEEQQQAEEKQRELEQLRAQEELRKRILDTTVDRISNDSLCDLFKEVVEQMVAQSAQEVLSSEIELATNINTLSKESLESLIHDVALELCHDLATDEKRRANECARQEAVKHRVRQVFYYWLEKARRSLHRRRVMQDFPASVIPLSIKEHAQRWSISKSNETDAWESCSKGNEKVLDIPELKAMPAYPKITFAELIAIQAVHRYDTVRVKLGLHPTDKLLYKLFVSVPEEPKDPAVQLVDWWIRRTLKQNCGIVHDDVKKGVYRIVSGVKVTSEVAVYASLQLVRGSSALEQTSLASGTSAILFSLSPSSCIEESRSRLTSLLKSINKLPAVPLVIAVVSPLEPPLEGLKQLVAMLELDQWLHHGAISDYQILHVEELFDLKYLSERFNMSFNYMVMTWTPTPEFALVCLKNVLRSTFQMFFISIQFNYNSSETYPQDIDDPRVIIGLCNEWLDHMRLEFVSAYHEAKDLCGAEFWPLLHKGAYLPFLNKPNYEQLLQEVMRTVSLPPMEWPPSSEEEFLRSLTQYCSWLRPDDRKQTCRRLSCLNGLEWSEKIRRIPWVNLVEDWMEARINYIETSVICGTELLCLMRAPNVERLYTYPWWAHSKHIISYLEANGSGRECEMDVDQTVPFENTSAEDANLSSAEQKDESPQLNHLEEVAVCVSELKKVNESLVSRLRTALVDDCGASPKPQNNYMNVSVKECDSNTQEVSPTLESLVKNIDLQVKAHRDLRSSINNMLSKALAEEPSDTNNRIAGVSQSNNEHSSVALVPPISKPSNDMVESDQGKTESLKKMDEIMASANDIVSSLNQKYKILDDISTTTKISDLKLGLTKVDVSVPFLSDKLHHSTYVEESQKRMMERLHGCSEKETTEPHKKCQPSAADSDLDIISDDRSTSSEVRNVSSPSYVDSVSEKSVSDEENESHSPSDESDYEVNIRSKKRLHSNDSDEDSISGSRIRRHHNESEDDDYSEDKNWHRRRHNKDQDYSSQDGRRQDDSEDDNSDRSSQGSEQEPTDEEVQTISSDDSREPTVNHLNVNLAETTASHCDDDPSLHDAIQPVPDSYMLEAESITENDYVVEDNSGSHLTNLDNPHQHYQSYYAEGSDIGVEDPVFTVSTEMGILNSVTSNDVVVSNSDLVSEENNDLLMIQYEPSSDDAVQKDYEIEADQSYENESSEFIPDHSEHTHQNTSDEDDHNEHHRREMSDEIDRNFAEGSGSEVEEYENVEEEEYDGVAEVEGDEEEEELVEEEGGEEEELVEEEGGEEEEGEEEGGEEEGEEELETDPETEAEPEEDSDVCEVIDDD</sequence>
<feature type="compositionally biased region" description="Polar residues" evidence="2">
    <location>
        <begin position="1"/>
        <end position="19"/>
    </location>
</feature>
<organism evidence="5">
    <name type="scientific">Thrips palmi</name>
    <name type="common">Melon thrips</name>
    <dbReference type="NCBI Taxonomy" id="161013"/>
    <lineage>
        <taxon>Eukaryota</taxon>
        <taxon>Metazoa</taxon>
        <taxon>Ecdysozoa</taxon>
        <taxon>Arthropoda</taxon>
        <taxon>Hexapoda</taxon>
        <taxon>Insecta</taxon>
        <taxon>Pterygota</taxon>
        <taxon>Neoptera</taxon>
        <taxon>Paraneoptera</taxon>
        <taxon>Thysanoptera</taxon>
        <taxon>Terebrantia</taxon>
        <taxon>Thripoidea</taxon>
        <taxon>Thripidae</taxon>
        <taxon>Thrips</taxon>
    </lineage>
</organism>
<feature type="compositionally biased region" description="Low complexity" evidence="2">
    <location>
        <begin position="187"/>
        <end position="199"/>
    </location>
</feature>
<feature type="compositionally biased region" description="Acidic residues" evidence="2">
    <location>
        <begin position="294"/>
        <end position="304"/>
    </location>
</feature>
<feature type="region of interest" description="Disordered" evidence="2">
    <location>
        <begin position="280"/>
        <end position="340"/>
    </location>
</feature>
<evidence type="ECO:0000256" key="2">
    <source>
        <dbReference type="SAM" id="MobiDB-lite"/>
    </source>
</evidence>
<dbReference type="InterPro" id="IPR005062">
    <property type="entry name" value="SAC3/GANP/THP3_conserved"/>
</dbReference>
<name>A0A6P8YC76_THRPL</name>
<dbReference type="GeneID" id="117639612"/>
<dbReference type="GO" id="GO:0005737">
    <property type="term" value="C:cytoplasm"/>
    <property type="evidence" value="ECO:0007669"/>
    <property type="project" value="TreeGrafter"/>
</dbReference>
<dbReference type="Proteomes" id="UP000515158">
    <property type="component" value="Unplaced"/>
</dbReference>
<feature type="compositionally biased region" description="Basic and acidic residues" evidence="2">
    <location>
        <begin position="2182"/>
        <end position="2195"/>
    </location>
</feature>
<dbReference type="Pfam" id="PF03399">
    <property type="entry name" value="SAC3_GANP"/>
    <property type="match status" value="1"/>
</dbReference>
<dbReference type="PANTHER" id="PTHR12436">
    <property type="entry name" value="80 KDA MCM3-ASSOCIATED PROTEIN"/>
    <property type="match status" value="1"/>
</dbReference>
<feature type="region of interest" description="Disordered" evidence="2">
    <location>
        <begin position="136"/>
        <end position="159"/>
    </location>
</feature>
<dbReference type="InterPro" id="IPR045107">
    <property type="entry name" value="SAC3/GANP/THP3"/>
</dbReference>
<feature type="compositionally biased region" description="Basic and acidic residues" evidence="2">
    <location>
        <begin position="325"/>
        <end position="340"/>
    </location>
</feature>
<feature type="compositionally biased region" description="Basic and acidic residues" evidence="2">
    <location>
        <begin position="514"/>
        <end position="529"/>
    </location>
</feature>
<feature type="region of interest" description="Disordered" evidence="2">
    <location>
        <begin position="490"/>
        <end position="564"/>
    </location>
</feature>
<feature type="region of interest" description="Disordered" evidence="2">
    <location>
        <begin position="1957"/>
        <end position="1983"/>
    </location>
</feature>
<evidence type="ECO:0000313" key="4">
    <source>
        <dbReference type="Proteomes" id="UP000515158"/>
    </source>
</evidence>
<feature type="compositionally biased region" description="Low complexity" evidence="2">
    <location>
        <begin position="20"/>
        <end position="35"/>
    </location>
</feature>
<dbReference type="GO" id="GO:0070390">
    <property type="term" value="C:transcription export complex 2"/>
    <property type="evidence" value="ECO:0007669"/>
    <property type="project" value="TreeGrafter"/>
</dbReference>
<feature type="compositionally biased region" description="Basic and acidic residues" evidence="2">
    <location>
        <begin position="2111"/>
        <end position="2127"/>
    </location>
</feature>
<evidence type="ECO:0000256" key="1">
    <source>
        <dbReference type="SAM" id="Coils"/>
    </source>
</evidence>
<feature type="compositionally biased region" description="Basic and acidic residues" evidence="2">
    <location>
        <begin position="2065"/>
        <end position="2075"/>
    </location>
</feature>
<dbReference type="RefSeq" id="XP_034231342.1">
    <property type="nucleotide sequence ID" value="XM_034375451.1"/>
</dbReference>
<feature type="compositionally biased region" description="Basic residues" evidence="2">
    <location>
        <begin position="494"/>
        <end position="509"/>
    </location>
</feature>
<dbReference type="CTD" id="44271"/>
<dbReference type="GO" id="GO:0006406">
    <property type="term" value="P:mRNA export from nucleus"/>
    <property type="evidence" value="ECO:0007669"/>
    <property type="project" value="TreeGrafter"/>
</dbReference>
<feature type="coiled-coil region" evidence="1">
    <location>
        <begin position="1141"/>
        <end position="1227"/>
    </location>
</feature>
<keyword evidence="1" id="KW-0175">Coiled coil</keyword>
<feature type="region of interest" description="Disordered" evidence="2">
    <location>
        <begin position="2367"/>
        <end position="2502"/>
    </location>
</feature>
<dbReference type="PANTHER" id="PTHR12436:SF3">
    <property type="entry name" value="GERMINAL-CENTER ASSOCIATED NUCLEAR PROTEIN"/>
    <property type="match status" value="1"/>
</dbReference>
<keyword evidence="4" id="KW-1185">Reference proteome</keyword>
<feature type="region of interest" description="Disordered" evidence="2">
    <location>
        <begin position="2065"/>
        <end position="2230"/>
    </location>
</feature>
<feature type="compositionally biased region" description="Polar residues" evidence="2">
    <location>
        <begin position="280"/>
        <end position="293"/>
    </location>
</feature>
<reference evidence="5" key="1">
    <citation type="submission" date="2025-08" db="UniProtKB">
        <authorList>
            <consortium name="RefSeq"/>
        </authorList>
    </citation>
    <scope>IDENTIFICATION</scope>
    <source>
        <tissue evidence="5">Total insect</tissue>
    </source>
</reference>
<evidence type="ECO:0000313" key="5">
    <source>
        <dbReference type="RefSeq" id="XP_034231342.1"/>
    </source>
</evidence>
<accession>A0A6P8YC76</accession>
<dbReference type="Gene3D" id="1.25.40.990">
    <property type="match status" value="1"/>
</dbReference>
<dbReference type="OrthoDB" id="21502at2759"/>
<feature type="region of interest" description="Disordered" evidence="2">
    <location>
        <begin position="82"/>
        <end position="101"/>
    </location>
</feature>
<feature type="domain" description="SAC3/GANP/THP3 conserved" evidence="3">
    <location>
        <begin position="653"/>
        <end position="944"/>
    </location>
</feature>
<proteinExistence type="predicted"/>
<feature type="compositionally biased region" description="Basic and acidic residues" evidence="2">
    <location>
        <begin position="2394"/>
        <end position="2410"/>
    </location>
</feature>
<dbReference type="InParanoid" id="A0A6P8YC76"/>
<feature type="region of interest" description="Disordered" evidence="2">
    <location>
        <begin position="184"/>
        <end position="239"/>
    </location>
</feature>
<feature type="compositionally biased region" description="Polar residues" evidence="2">
    <location>
        <begin position="83"/>
        <end position="101"/>
    </location>
</feature>
<protein>
    <submittedName>
        <fullName evidence="5">Germinal-center associated nuclear protein</fullName>
    </submittedName>
</protein>
<dbReference type="KEGG" id="tpal:117639612"/>
<feature type="compositionally biased region" description="Acidic residues" evidence="2">
    <location>
        <begin position="2417"/>
        <end position="2502"/>
    </location>
</feature>
<feature type="compositionally biased region" description="Polar residues" evidence="2">
    <location>
        <begin position="137"/>
        <end position="151"/>
    </location>
</feature>
<evidence type="ECO:0000259" key="3">
    <source>
        <dbReference type="Pfam" id="PF03399"/>
    </source>
</evidence>
<feature type="region of interest" description="Disordered" evidence="2">
    <location>
        <begin position="437"/>
        <end position="467"/>
    </location>
</feature>